<evidence type="ECO:0000256" key="5">
    <source>
        <dbReference type="SAM" id="MobiDB-lite"/>
    </source>
</evidence>
<dbReference type="InterPro" id="IPR036737">
    <property type="entry name" value="OmpA-like_sf"/>
</dbReference>
<dbReference type="Gene3D" id="3.30.1330.60">
    <property type="entry name" value="OmpA-like domain"/>
    <property type="match status" value="1"/>
</dbReference>
<keyword evidence="2 4" id="KW-0472">Membrane</keyword>
<keyword evidence="3" id="KW-0998">Cell outer membrane</keyword>
<comment type="subcellular location">
    <subcellularLocation>
        <location evidence="1">Cell outer membrane</location>
    </subcellularLocation>
</comment>
<proteinExistence type="predicted"/>
<evidence type="ECO:0000256" key="2">
    <source>
        <dbReference type="ARBA" id="ARBA00023136"/>
    </source>
</evidence>
<evidence type="ECO:0000259" key="6">
    <source>
        <dbReference type="PROSITE" id="PS51123"/>
    </source>
</evidence>
<dbReference type="EMBL" id="FLUV01002676">
    <property type="protein sequence ID" value="SBW29120.1"/>
    <property type="molecule type" value="Genomic_DNA"/>
</dbReference>
<name>A0A1C3PH49_9ACTN</name>
<dbReference type="Pfam" id="PF00691">
    <property type="entry name" value="OmpA"/>
    <property type="match status" value="1"/>
</dbReference>
<evidence type="ECO:0000256" key="1">
    <source>
        <dbReference type="ARBA" id="ARBA00004442"/>
    </source>
</evidence>
<gene>
    <name evidence="7" type="ORF">FDG2_6462</name>
</gene>
<dbReference type="AlphaFoldDB" id="A0A1C3PH49"/>
<reference evidence="8" key="1">
    <citation type="submission" date="2016-02" db="EMBL/GenBank/DDBJ databases">
        <authorList>
            <person name="Wibberg D."/>
        </authorList>
    </citation>
    <scope>NUCLEOTIDE SEQUENCE [LARGE SCALE GENOMIC DNA]</scope>
</reference>
<feature type="compositionally biased region" description="Polar residues" evidence="5">
    <location>
        <begin position="186"/>
        <end position="213"/>
    </location>
</feature>
<dbReference type="PROSITE" id="PS51123">
    <property type="entry name" value="OMPA_2"/>
    <property type="match status" value="1"/>
</dbReference>
<dbReference type="InterPro" id="IPR050330">
    <property type="entry name" value="Bact_OuterMem_StrucFunc"/>
</dbReference>
<dbReference type="PANTHER" id="PTHR30329">
    <property type="entry name" value="STATOR ELEMENT OF FLAGELLAR MOTOR COMPLEX"/>
    <property type="match status" value="1"/>
</dbReference>
<dbReference type="Proteomes" id="UP000199013">
    <property type="component" value="Unassembled WGS sequence"/>
</dbReference>
<keyword evidence="8" id="KW-1185">Reference proteome</keyword>
<dbReference type="PRINTS" id="PR01021">
    <property type="entry name" value="OMPADOMAIN"/>
</dbReference>
<dbReference type="GO" id="GO:0009279">
    <property type="term" value="C:cell outer membrane"/>
    <property type="evidence" value="ECO:0007669"/>
    <property type="project" value="UniProtKB-SubCell"/>
</dbReference>
<dbReference type="InterPro" id="IPR006664">
    <property type="entry name" value="OMP_bac"/>
</dbReference>
<feature type="domain" description="OmpA-like" evidence="6">
    <location>
        <begin position="92"/>
        <end position="213"/>
    </location>
</feature>
<evidence type="ECO:0000313" key="8">
    <source>
        <dbReference type="Proteomes" id="UP000199013"/>
    </source>
</evidence>
<accession>A0A1C3PH49</accession>
<dbReference type="CDD" id="cd07185">
    <property type="entry name" value="OmpA_C-like"/>
    <property type="match status" value="1"/>
</dbReference>
<dbReference type="SUPFAM" id="SSF103088">
    <property type="entry name" value="OmpA-like"/>
    <property type="match status" value="1"/>
</dbReference>
<dbReference type="PANTHER" id="PTHR30329:SF21">
    <property type="entry name" value="LIPOPROTEIN YIAD-RELATED"/>
    <property type="match status" value="1"/>
</dbReference>
<feature type="region of interest" description="Disordered" evidence="5">
    <location>
        <begin position="178"/>
        <end position="213"/>
    </location>
</feature>
<evidence type="ECO:0000313" key="7">
    <source>
        <dbReference type="EMBL" id="SBW29120.1"/>
    </source>
</evidence>
<organism evidence="7 8">
    <name type="scientific">Candidatus Protofrankia californiensis</name>
    <dbReference type="NCBI Taxonomy" id="1839754"/>
    <lineage>
        <taxon>Bacteria</taxon>
        <taxon>Bacillati</taxon>
        <taxon>Actinomycetota</taxon>
        <taxon>Actinomycetes</taxon>
        <taxon>Frankiales</taxon>
        <taxon>Frankiaceae</taxon>
        <taxon>Protofrankia</taxon>
    </lineage>
</organism>
<protein>
    <submittedName>
        <fullName evidence="7">OmpA/MotB domain-containing protein</fullName>
    </submittedName>
</protein>
<evidence type="ECO:0000256" key="3">
    <source>
        <dbReference type="ARBA" id="ARBA00023237"/>
    </source>
</evidence>
<dbReference type="InterPro" id="IPR006665">
    <property type="entry name" value="OmpA-like"/>
</dbReference>
<sequence>MIPVGTLIRGVTVRPGPALTGLGVAVLTVVTAAVSWVCVPTARAATEAPETSPTVTEQAIIESIREIDPAAAIRPIDVERAVVALRTERHDGSGVAVTISSDVLFAFDSADLTEVARGQLAGIAEKISKATGTIGVNGYTDSTGTPAYNVILSQRRANAVADLLRPKAPPAVLVSATGHGAANPVAPNTNPDGSDNSAGRGQNRRVSITYRTS</sequence>
<evidence type="ECO:0000256" key="4">
    <source>
        <dbReference type="PROSITE-ProRule" id="PRU00473"/>
    </source>
</evidence>